<dbReference type="AlphaFoldDB" id="F9X840"/>
<dbReference type="InterPro" id="IPR029058">
    <property type="entry name" value="AB_hydrolase_fold"/>
</dbReference>
<dbReference type="HOGENOM" id="CLU_1448804_0_0_1"/>
<reference evidence="1 2" key="1">
    <citation type="journal article" date="2011" name="PLoS Genet.">
        <title>Finished genome of the fungal wheat pathogen Mycosphaerella graminicola reveals dispensome structure, chromosome plasticity, and stealth pathogenesis.</title>
        <authorList>
            <person name="Goodwin S.B."/>
            <person name="Ben M'barek S."/>
            <person name="Dhillon B."/>
            <person name="Wittenberg A.H.J."/>
            <person name="Crane C.F."/>
            <person name="Hane J.K."/>
            <person name="Foster A.J."/>
            <person name="Van der Lee T.A.J."/>
            <person name="Grimwood J."/>
            <person name="Aerts A."/>
            <person name="Antoniw J."/>
            <person name="Bailey A."/>
            <person name="Bluhm B."/>
            <person name="Bowler J."/>
            <person name="Bristow J."/>
            <person name="van der Burgt A."/>
            <person name="Canto-Canche B."/>
            <person name="Churchill A.C.L."/>
            <person name="Conde-Ferraez L."/>
            <person name="Cools H.J."/>
            <person name="Coutinho P.M."/>
            <person name="Csukai M."/>
            <person name="Dehal P."/>
            <person name="De Wit P."/>
            <person name="Donzelli B."/>
            <person name="van de Geest H.C."/>
            <person name="van Ham R.C.H.J."/>
            <person name="Hammond-Kosack K.E."/>
            <person name="Henrissat B."/>
            <person name="Kilian A."/>
            <person name="Kobayashi A.K."/>
            <person name="Koopmann E."/>
            <person name="Kourmpetis Y."/>
            <person name="Kuzniar A."/>
            <person name="Lindquist E."/>
            <person name="Lombard V."/>
            <person name="Maliepaard C."/>
            <person name="Martins N."/>
            <person name="Mehrabi R."/>
            <person name="Nap J.P.H."/>
            <person name="Ponomarenko A."/>
            <person name="Rudd J.J."/>
            <person name="Salamov A."/>
            <person name="Schmutz J."/>
            <person name="Schouten H.J."/>
            <person name="Shapiro H."/>
            <person name="Stergiopoulos I."/>
            <person name="Torriani S.F.F."/>
            <person name="Tu H."/>
            <person name="de Vries R.P."/>
            <person name="Waalwijk C."/>
            <person name="Ware S.B."/>
            <person name="Wiebenga A."/>
            <person name="Zwiers L.-H."/>
            <person name="Oliver R.P."/>
            <person name="Grigoriev I.V."/>
            <person name="Kema G.H.J."/>
        </authorList>
    </citation>
    <scope>NUCLEOTIDE SEQUENCE [LARGE SCALE GENOMIC DNA]</scope>
    <source>
        <strain evidence="2">CBS 115943 / IPO323</strain>
    </source>
</reference>
<dbReference type="eggNOG" id="KOG2182">
    <property type="taxonomic scope" value="Eukaryota"/>
</dbReference>
<dbReference type="GeneID" id="13400858"/>
<name>F9X840_ZYMTI</name>
<dbReference type="EMBL" id="CM001199">
    <property type="protein sequence ID" value="EGP88562.1"/>
    <property type="molecule type" value="Genomic_DNA"/>
</dbReference>
<proteinExistence type="predicted"/>
<dbReference type="RefSeq" id="XP_003853586.1">
    <property type="nucleotide sequence ID" value="XM_003853538.1"/>
</dbReference>
<organism evidence="1 2">
    <name type="scientific">Zymoseptoria tritici (strain CBS 115943 / IPO323)</name>
    <name type="common">Speckled leaf blotch fungus</name>
    <name type="synonym">Septoria tritici</name>
    <dbReference type="NCBI Taxonomy" id="336722"/>
    <lineage>
        <taxon>Eukaryota</taxon>
        <taxon>Fungi</taxon>
        <taxon>Dikarya</taxon>
        <taxon>Ascomycota</taxon>
        <taxon>Pezizomycotina</taxon>
        <taxon>Dothideomycetes</taxon>
        <taxon>Dothideomycetidae</taxon>
        <taxon>Mycosphaerellales</taxon>
        <taxon>Mycosphaerellaceae</taxon>
        <taxon>Zymoseptoria</taxon>
    </lineage>
</organism>
<accession>F9X840</accession>
<dbReference type="Proteomes" id="UP000008062">
    <property type="component" value="Chromosome 4"/>
</dbReference>
<dbReference type="OrthoDB" id="1735038at2759"/>
<dbReference type="InParanoid" id="F9X840"/>
<dbReference type="Gene3D" id="3.40.50.1820">
    <property type="entry name" value="alpha/beta hydrolase"/>
    <property type="match status" value="1"/>
</dbReference>
<gene>
    <name evidence="1" type="ORF">MYCGRDRAFT_40488</name>
</gene>
<keyword evidence="2" id="KW-1185">Reference proteome</keyword>
<protein>
    <submittedName>
        <fullName evidence="1">Uncharacterized protein</fullName>
    </submittedName>
</protein>
<dbReference type="KEGG" id="ztr:MYCGRDRAFT_40488"/>
<sequence>MKVFCASETDTGNPMFAALSNDNRFNRQRAWLQCNDFVNGHIVGAPRNENTLVGRLTTAEFFIKQCELWFPRGPNRETFGASKGRTADTLNAYTSGQNPTKARHIIYSSGSRDVWREMGVAATRRPGGPMRSDPEKDIVVHVLESGCHHSERSTRIAELYQDIRRVHDLEVDQVCRWAQQWPGYSHY</sequence>
<evidence type="ECO:0000313" key="1">
    <source>
        <dbReference type="EMBL" id="EGP88562.1"/>
    </source>
</evidence>
<evidence type="ECO:0000313" key="2">
    <source>
        <dbReference type="Proteomes" id="UP000008062"/>
    </source>
</evidence>